<gene>
    <name evidence="1" type="primary">CAP1_2</name>
    <name evidence="1" type="ORF">P7K49_014059</name>
</gene>
<evidence type="ECO:0000313" key="1">
    <source>
        <dbReference type="EMBL" id="KAK2108894.1"/>
    </source>
</evidence>
<accession>A0ABQ9VJ49</accession>
<dbReference type="InterPro" id="IPR036222">
    <property type="entry name" value="CAP_N_sf"/>
</dbReference>
<reference evidence="1 2" key="1">
    <citation type="submission" date="2023-05" db="EMBL/GenBank/DDBJ databases">
        <title>B98-5 Cell Line De Novo Hybrid Assembly: An Optical Mapping Approach.</title>
        <authorList>
            <person name="Kananen K."/>
            <person name="Auerbach J.A."/>
            <person name="Kautto E."/>
            <person name="Blachly J.S."/>
        </authorList>
    </citation>
    <scope>NUCLEOTIDE SEQUENCE [LARGE SCALE GENOMIC DNA]</scope>
    <source>
        <strain evidence="1">B95-8</strain>
        <tissue evidence="1">Cell line</tissue>
    </source>
</reference>
<name>A0ABQ9VJ49_SAGOE</name>
<dbReference type="Proteomes" id="UP001266305">
    <property type="component" value="Unassembled WGS sequence"/>
</dbReference>
<proteinExistence type="predicted"/>
<dbReference type="SUPFAM" id="SSF101278">
    <property type="entry name" value="N-terminal domain of adenylylcyclase associated protein, CAP"/>
    <property type="match status" value="1"/>
</dbReference>
<organism evidence="1 2">
    <name type="scientific">Saguinus oedipus</name>
    <name type="common">Cotton-top tamarin</name>
    <name type="synonym">Oedipomidas oedipus</name>
    <dbReference type="NCBI Taxonomy" id="9490"/>
    <lineage>
        <taxon>Eukaryota</taxon>
        <taxon>Metazoa</taxon>
        <taxon>Chordata</taxon>
        <taxon>Craniata</taxon>
        <taxon>Vertebrata</taxon>
        <taxon>Euteleostomi</taxon>
        <taxon>Mammalia</taxon>
        <taxon>Eutheria</taxon>
        <taxon>Euarchontoglires</taxon>
        <taxon>Primates</taxon>
        <taxon>Haplorrhini</taxon>
        <taxon>Platyrrhini</taxon>
        <taxon>Cebidae</taxon>
        <taxon>Callitrichinae</taxon>
        <taxon>Saguinus</taxon>
    </lineage>
</organism>
<sequence length="65" mass="7220">MYRGYGDNPSKAGAASYVQAFYLLLAGPGAEYLKISKEIGGDVQKHAEMVHTEQIKEVITFREKN</sequence>
<evidence type="ECO:0000313" key="2">
    <source>
        <dbReference type="Proteomes" id="UP001266305"/>
    </source>
</evidence>
<comment type="caution">
    <text evidence="1">The sequence shown here is derived from an EMBL/GenBank/DDBJ whole genome shotgun (WGS) entry which is preliminary data.</text>
</comment>
<keyword evidence="2" id="KW-1185">Reference proteome</keyword>
<protein>
    <submittedName>
        <fullName evidence="1">F-actin-capping protein subunit alpha</fullName>
    </submittedName>
</protein>
<dbReference type="EMBL" id="JASSZA010000006">
    <property type="protein sequence ID" value="KAK2108894.1"/>
    <property type="molecule type" value="Genomic_DNA"/>
</dbReference>